<sequence>MATAAKVSAQSLNARFQMFRSKMQENLSNLSENDKVLAIKWVDKLSGFSTKMSDLELRNNIIMYLVFQSTTGKLTAPFNVPPNFSSLDKVGPIPDMSKEDIFPDDLKLPLIMQNSPDHGAFLVSQPIPKCGAFAYIAIVSRPANK</sequence>
<dbReference type="OrthoDB" id="6599871at2759"/>
<dbReference type="InterPro" id="IPR027831">
    <property type="entry name" value="DUF4485"/>
</dbReference>
<feature type="domain" description="DUF4485" evidence="1">
    <location>
        <begin position="12"/>
        <end position="88"/>
    </location>
</feature>
<organism evidence="2 3">
    <name type="scientific">Chironomus riparius</name>
    <dbReference type="NCBI Taxonomy" id="315576"/>
    <lineage>
        <taxon>Eukaryota</taxon>
        <taxon>Metazoa</taxon>
        <taxon>Ecdysozoa</taxon>
        <taxon>Arthropoda</taxon>
        <taxon>Hexapoda</taxon>
        <taxon>Insecta</taxon>
        <taxon>Pterygota</taxon>
        <taxon>Neoptera</taxon>
        <taxon>Endopterygota</taxon>
        <taxon>Diptera</taxon>
        <taxon>Nematocera</taxon>
        <taxon>Chironomoidea</taxon>
        <taxon>Chironomidae</taxon>
        <taxon>Chironominae</taxon>
        <taxon>Chironomus</taxon>
    </lineage>
</organism>
<proteinExistence type="predicted"/>
<reference evidence="2" key="2">
    <citation type="submission" date="2022-10" db="EMBL/GenBank/DDBJ databases">
        <authorList>
            <consortium name="ENA_rothamsted_submissions"/>
            <consortium name="culmorum"/>
            <person name="King R."/>
        </authorList>
    </citation>
    <scope>NUCLEOTIDE SEQUENCE</scope>
</reference>
<evidence type="ECO:0000313" key="3">
    <source>
        <dbReference type="Proteomes" id="UP001153620"/>
    </source>
</evidence>
<evidence type="ECO:0000313" key="2">
    <source>
        <dbReference type="EMBL" id="CAG9809448.1"/>
    </source>
</evidence>
<dbReference type="Pfam" id="PF14846">
    <property type="entry name" value="DUF4485"/>
    <property type="match status" value="1"/>
</dbReference>
<protein>
    <recommendedName>
        <fullName evidence="1">DUF4485 domain-containing protein</fullName>
    </recommendedName>
</protein>
<dbReference type="EMBL" id="OU895879">
    <property type="protein sequence ID" value="CAG9809448.1"/>
    <property type="molecule type" value="Genomic_DNA"/>
</dbReference>
<reference evidence="2" key="1">
    <citation type="submission" date="2022-01" db="EMBL/GenBank/DDBJ databases">
        <authorList>
            <person name="King R."/>
        </authorList>
    </citation>
    <scope>NUCLEOTIDE SEQUENCE</scope>
</reference>
<accession>A0A9N9WXH5</accession>
<keyword evidence="3" id="KW-1185">Reference proteome</keyword>
<dbReference type="AlphaFoldDB" id="A0A9N9WXH5"/>
<gene>
    <name evidence="2" type="ORF">CHIRRI_LOCUS12269</name>
</gene>
<evidence type="ECO:0000259" key="1">
    <source>
        <dbReference type="Pfam" id="PF14846"/>
    </source>
</evidence>
<name>A0A9N9WXH5_9DIPT</name>
<dbReference type="Proteomes" id="UP001153620">
    <property type="component" value="Chromosome 3"/>
</dbReference>